<evidence type="ECO:0000313" key="8">
    <source>
        <dbReference type="Proteomes" id="UP000663870"/>
    </source>
</evidence>
<evidence type="ECO:0008006" key="9">
    <source>
        <dbReference type="Google" id="ProtNLM"/>
    </source>
</evidence>
<feature type="repeat" description="NHL" evidence="4">
    <location>
        <begin position="277"/>
        <end position="308"/>
    </location>
</feature>
<accession>A0A815X8H3</accession>
<organism evidence="5 7">
    <name type="scientific">Rotaria sordida</name>
    <dbReference type="NCBI Taxonomy" id="392033"/>
    <lineage>
        <taxon>Eukaryota</taxon>
        <taxon>Metazoa</taxon>
        <taxon>Spiralia</taxon>
        <taxon>Gnathifera</taxon>
        <taxon>Rotifera</taxon>
        <taxon>Eurotatoria</taxon>
        <taxon>Bdelloidea</taxon>
        <taxon>Philodinida</taxon>
        <taxon>Philodinidae</taxon>
        <taxon>Rotaria</taxon>
    </lineage>
</organism>
<feature type="repeat" description="NHL" evidence="4">
    <location>
        <begin position="30"/>
        <end position="60"/>
    </location>
</feature>
<evidence type="ECO:0000256" key="3">
    <source>
        <dbReference type="ARBA" id="ARBA00023180"/>
    </source>
</evidence>
<dbReference type="Gene3D" id="2.120.10.30">
    <property type="entry name" value="TolB, C-terminal domain"/>
    <property type="match status" value="2"/>
</dbReference>
<dbReference type="PROSITE" id="PS51125">
    <property type="entry name" value="NHL"/>
    <property type="match status" value="2"/>
</dbReference>
<dbReference type="AlphaFoldDB" id="A0A815X8H3"/>
<dbReference type="EMBL" id="CAJNOL010016233">
    <property type="protein sequence ID" value="CAF1674558.1"/>
    <property type="molecule type" value="Genomic_DNA"/>
</dbReference>
<dbReference type="PANTHER" id="PTHR10680">
    <property type="entry name" value="PEPTIDYL-GLYCINE ALPHA-AMIDATING MONOOXYGENASE"/>
    <property type="match status" value="1"/>
</dbReference>
<evidence type="ECO:0000313" key="7">
    <source>
        <dbReference type="Proteomes" id="UP000663854"/>
    </source>
</evidence>
<evidence type="ECO:0000256" key="4">
    <source>
        <dbReference type="PROSITE-ProRule" id="PRU00504"/>
    </source>
</evidence>
<evidence type="ECO:0000313" key="6">
    <source>
        <dbReference type="EMBL" id="CAF1674558.1"/>
    </source>
</evidence>
<dbReference type="PANTHER" id="PTHR10680:SF28">
    <property type="entry name" value="SMP-30_GLUCONOLACTONASE_LRE-LIKE REGION DOMAIN-CONTAINING PROTEIN"/>
    <property type="match status" value="1"/>
</dbReference>
<dbReference type="GO" id="GO:0005576">
    <property type="term" value="C:extracellular region"/>
    <property type="evidence" value="ECO:0007669"/>
    <property type="project" value="TreeGrafter"/>
</dbReference>
<name>A0A815X8H3_9BILA</name>
<feature type="non-terminal residue" evidence="5">
    <location>
        <position position="1"/>
    </location>
</feature>
<keyword evidence="1" id="KW-0732">Signal</keyword>
<evidence type="ECO:0000256" key="1">
    <source>
        <dbReference type="ARBA" id="ARBA00022729"/>
    </source>
</evidence>
<keyword evidence="3" id="KW-0325">Glycoprotein</keyword>
<dbReference type="SUPFAM" id="SSF101898">
    <property type="entry name" value="NHL repeat"/>
    <property type="match status" value="1"/>
</dbReference>
<reference evidence="5" key="1">
    <citation type="submission" date="2021-02" db="EMBL/GenBank/DDBJ databases">
        <authorList>
            <person name="Nowell W R."/>
        </authorList>
    </citation>
    <scope>NUCLEOTIDE SEQUENCE</scope>
</reference>
<dbReference type="EMBL" id="CAJNOH010014332">
    <property type="protein sequence ID" value="CAF1554351.1"/>
    <property type="molecule type" value="Genomic_DNA"/>
</dbReference>
<gene>
    <name evidence="6" type="ORF">JXQ802_LOCUS58157</name>
    <name evidence="5" type="ORF">PYM288_LOCUS41540</name>
</gene>
<dbReference type="Proteomes" id="UP000663870">
    <property type="component" value="Unassembled WGS sequence"/>
</dbReference>
<dbReference type="InterPro" id="IPR001258">
    <property type="entry name" value="NHL_repeat"/>
</dbReference>
<evidence type="ECO:0000256" key="2">
    <source>
        <dbReference type="ARBA" id="ARBA00022737"/>
    </source>
</evidence>
<dbReference type="InterPro" id="IPR011042">
    <property type="entry name" value="6-blade_b-propeller_TolB-like"/>
</dbReference>
<dbReference type="Pfam" id="PF01436">
    <property type="entry name" value="NHL"/>
    <property type="match status" value="2"/>
</dbReference>
<keyword evidence="2" id="KW-0677">Repeat</keyword>
<keyword evidence="8" id="KW-1185">Reference proteome</keyword>
<sequence>HPLRGSSIDIHPNARWQQNGITVAGGNGQGNEINQFSSPRGLYVDDDQTVYVADRGNDRIMEWKWGATSGQVVAGGNDEGSGTHQLDHPSDVIVDKETDSLVICDSANKRVVRWPRRNRTSGETIISNSNCWGLTIDENGYLYVVDTGKGEVRRYRRGESQGIVVAGGNGYGDDLNQLYFPQYIFVDRDHSVYVSEWHNHRVTKWMEGAKQGIVVAGGQGAGDGLTQLSYPEGVVVDQLGTVYVADRGSGSIKRWPKGATQGNVIVGGNGQGEQSNQLSLPNGLSFDRHGNLYVIDFGYSRVQKFNIESNK</sequence>
<evidence type="ECO:0000313" key="5">
    <source>
        <dbReference type="EMBL" id="CAF1554351.1"/>
    </source>
</evidence>
<dbReference type="CDD" id="cd05819">
    <property type="entry name" value="NHL"/>
    <property type="match status" value="1"/>
</dbReference>
<proteinExistence type="predicted"/>
<comment type="caution">
    <text evidence="5">The sequence shown here is derived from an EMBL/GenBank/DDBJ whole genome shotgun (WGS) entry which is preliminary data.</text>
</comment>
<dbReference type="Proteomes" id="UP000663854">
    <property type="component" value="Unassembled WGS sequence"/>
</dbReference>
<protein>
    <recommendedName>
        <fullName evidence="9">NHL repeat-containing protein</fullName>
    </recommendedName>
</protein>